<keyword evidence="6" id="KW-0808">Transferase</keyword>
<evidence type="ECO:0000256" key="8">
    <source>
        <dbReference type="ARBA" id="ARBA00022741"/>
    </source>
</evidence>
<dbReference type="EMBL" id="QJNS01000136">
    <property type="protein sequence ID" value="RYO85473.1"/>
    <property type="molecule type" value="Genomic_DNA"/>
</dbReference>
<dbReference type="PANTHER" id="PTHR23033:SF47">
    <property type="entry name" value="APPLE DOMAIN-CONTAINING PROTEIN-RELATED"/>
    <property type="match status" value="1"/>
</dbReference>
<keyword evidence="11" id="KW-0472">Membrane</keyword>
<evidence type="ECO:0000256" key="12">
    <source>
        <dbReference type="SAM" id="MobiDB-lite"/>
    </source>
</evidence>
<evidence type="ECO:0000313" key="15">
    <source>
        <dbReference type="Proteomes" id="UP000294003"/>
    </source>
</evidence>
<reference evidence="14 15" key="1">
    <citation type="submission" date="2018-06" db="EMBL/GenBank/DDBJ databases">
        <title>Complete Genomes of Monosporascus.</title>
        <authorList>
            <person name="Robinson A.J."/>
            <person name="Natvig D.O."/>
        </authorList>
    </citation>
    <scope>NUCLEOTIDE SEQUENCE [LARGE SCALE GENOMIC DNA]</scope>
    <source>
        <strain evidence="14 15">CBS 609.92</strain>
    </source>
</reference>
<evidence type="ECO:0000256" key="5">
    <source>
        <dbReference type="ARBA" id="ARBA00022676"/>
    </source>
</evidence>
<proteinExistence type="inferred from homology"/>
<evidence type="ECO:0000256" key="1">
    <source>
        <dbReference type="ARBA" id="ARBA00004606"/>
    </source>
</evidence>
<evidence type="ECO:0000256" key="2">
    <source>
        <dbReference type="ARBA" id="ARBA00004922"/>
    </source>
</evidence>
<evidence type="ECO:0000256" key="7">
    <source>
        <dbReference type="ARBA" id="ARBA00022692"/>
    </source>
</evidence>
<feature type="region of interest" description="Disordered" evidence="12">
    <location>
        <begin position="382"/>
        <end position="407"/>
    </location>
</feature>
<keyword evidence="10" id="KW-1133">Transmembrane helix</keyword>
<gene>
    <name evidence="14" type="ORF">DL762_005163</name>
</gene>
<comment type="caution">
    <text evidence="14">The sequence shown here is derived from an EMBL/GenBank/DDBJ whole genome shotgun (WGS) entry which is preliminary data.</text>
</comment>
<protein>
    <recommendedName>
        <fullName evidence="4">N-acetylgalactosaminide beta-1,3-galactosyltransferase</fullName>
        <ecNumber evidence="4">2.4.1.122</ecNumber>
    </recommendedName>
</protein>
<evidence type="ECO:0000259" key="13">
    <source>
        <dbReference type="Pfam" id="PF02434"/>
    </source>
</evidence>
<evidence type="ECO:0000256" key="4">
    <source>
        <dbReference type="ARBA" id="ARBA00012557"/>
    </source>
</evidence>
<evidence type="ECO:0000256" key="10">
    <source>
        <dbReference type="ARBA" id="ARBA00022989"/>
    </source>
</evidence>
<accession>A0ABY0H8R8</accession>
<comment type="subcellular location">
    <subcellularLocation>
        <location evidence="1">Membrane</location>
        <topology evidence="1">Single-pass type II membrane protein</topology>
    </subcellularLocation>
</comment>
<keyword evidence="8" id="KW-0547">Nucleotide-binding</keyword>
<dbReference type="Pfam" id="PF02434">
    <property type="entry name" value="Fringe"/>
    <property type="match status" value="1"/>
</dbReference>
<comment type="pathway">
    <text evidence="2">Protein modification; protein glycosylation.</text>
</comment>
<dbReference type="Proteomes" id="UP000294003">
    <property type="component" value="Unassembled WGS sequence"/>
</dbReference>
<evidence type="ECO:0000256" key="9">
    <source>
        <dbReference type="ARBA" id="ARBA00022968"/>
    </source>
</evidence>
<evidence type="ECO:0000256" key="3">
    <source>
        <dbReference type="ARBA" id="ARBA00006462"/>
    </source>
</evidence>
<keyword evidence="15" id="KW-1185">Reference proteome</keyword>
<comment type="similarity">
    <text evidence="3">Belongs to the glycosyltransferase 31 family. Beta3-Gal-T subfamily.</text>
</comment>
<dbReference type="EC" id="2.4.1.122" evidence="4"/>
<evidence type="ECO:0000256" key="6">
    <source>
        <dbReference type="ARBA" id="ARBA00022679"/>
    </source>
</evidence>
<feature type="domain" description="Fringe-like glycosyltransferase" evidence="13">
    <location>
        <begin position="147"/>
        <end position="243"/>
    </location>
</feature>
<dbReference type="InterPro" id="IPR026050">
    <property type="entry name" value="C1GALT1/C1GALT1_chp1"/>
</dbReference>
<dbReference type="Gene3D" id="3.90.550.50">
    <property type="match status" value="1"/>
</dbReference>
<keyword evidence="5" id="KW-0328">Glycosyltransferase</keyword>
<keyword evidence="7" id="KW-0812">Transmembrane</keyword>
<keyword evidence="9" id="KW-0735">Signal-anchor</keyword>
<evidence type="ECO:0000313" key="14">
    <source>
        <dbReference type="EMBL" id="RYO85473.1"/>
    </source>
</evidence>
<organism evidence="14 15">
    <name type="scientific">Monosporascus cannonballus</name>
    <dbReference type="NCBI Taxonomy" id="155416"/>
    <lineage>
        <taxon>Eukaryota</taxon>
        <taxon>Fungi</taxon>
        <taxon>Dikarya</taxon>
        <taxon>Ascomycota</taxon>
        <taxon>Pezizomycotina</taxon>
        <taxon>Sordariomycetes</taxon>
        <taxon>Xylariomycetidae</taxon>
        <taxon>Xylariales</taxon>
        <taxon>Xylariales incertae sedis</taxon>
        <taxon>Monosporascus</taxon>
    </lineage>
</organism>
<sequence>MELPNQGGYYWGAENKGAMKPTCDWLEGLDDVFVVMKTGANEAPEKLPAHFRTTLSCIRQYGIWSDLEEDIAGHHVSDALDEMDPDIVANHPDFEYYRQLREKGIGGFSSKQLTTWAEAQNTASGRDTPGWKLDKWKFLPLAEKAYRQRPEARWFVLMECDTFVIWKNLLAWFSTLDSSQPLYLGHQMQIGDVVFAYGGAGIVISNSAMRKLVEYYASNRAFYDNFTAHHWAGDCVLGKAMADAGVNLKWSWPTLLGDLIANVNFKSTFGSSSARPWCYHATSYHHLTPSDIMQYDSFEKTWRKENPNKLLRHGDVFRHFVLPKLQTEIEDWDNESTDEQHDAENIRSPADCRRVCEGQPECMQFSLKGHSCRTSNVIKLGHEHRHQRKEGKNPISSPNGKEEKEEQRVMSGWLMDRVAAFVDEMDASCEGEDWIVT</sequence>
<name>A0ABY0H8R8_9PEZI</name>
<evidence type="ECO:0000256" key="11">
    <source>
        <dbReference type="ARBA" id="ARBA00023136"/>
    </source>
</evidence>
<dbReference type="InterPro" id="IPR003378">
    <property type="entry name" value="Fringe-like_glycosylTrfase"/>
</dbReference>
<dbReference type="PANTHER" id="PTHR23033">
    <property type="entry name" value="BETA1,3-GALACTOSYLTRANSFERASE"/>
    <property type="match status" value="1"/>
</dbReference>